<dbReference type="InterPro" id="IPR020846">
    <property type="entry name" value="MFS_dom"/>
</dbReference>
<keyword evidence="4" id="KW-0769">Symport</keyword>
<evidence type="ECO:0000313" key="8">
    <source>
        <dbReference type="Proteomes" id="UP000749559"/>
    </source>
</evidence>
<keyword evidence="2" id="KW-0813">Transport</keyword>
<accession>A0A8J1TY56</accession>
<protein>
    <submittedName>
        <fullName evidence="7">Uncharacterized protein</fullName>
    </submittedName>
</protein>
<dbReference type="PROSITE" id="PS50850">
    <property type="entry name" value="MFS"/>
    <property type="match status" value="1"/>
</dbReference>
<evidence type="ECO:0000256" key="5">
    <source>
        <dbReference type="ARBA" id="ARBA00022989"/>
    </source>
</evidence>
<proteinExistence type="predicted"/>
<dbReference type="InterPro" id="IPR050382">
    <property type="entry name" value="MFS_Na/Anion_cotransporter"/>
</dbReference>
<dbReference type="GO" id="GO:0006820">
    <property type="term" value="P:monoatomic anion transport"/>
    <property type="evidence" value="ECO:0007669"/>
    <property type="project" value="TreeGrafter"/>
</dbReference>
<sequence>MTASTPPKGEKSTGVLSPGSINQDATSPGCCSQRLKLALVLMFGFACAQALQAHMGLTIICMVKPPNITMTNNISDVYICQENQLQMPNQTATNATLQGEVPVVPEAEFAWDAVAQGFILSSFYAGGILGRSIGGILARIWGPKRVIGISVFIAGTLTIVTPFIARLGGAWAMVAIRFATGAFTDVIRPVYLALWAKWAPEFEKTKLVTISFQGLIIGAILSVLVTGILCQIVGWSAIFYIFGGFSIVWVFVWVYVVYDSPSQHPRIHSSERLFIENSIGKDVQLGAIPWRGIFTSKAVLALLFVETTLAWSTVTSSTLSATFLTVIFRLTPLQIGLFSCGVAGSAIISALAGSFISDFLRKRKIISTVAIRKSFVAIGTFAVAFSIIISYLDCRQLNLVFVLLFLSGIVAPMALVSVSVNALDIAPQFASIIAGVSETLENVVGIAAPITLRYTSRDDTTIQWRQVILINGVIVVCGTIVFLIFGKGHVLKWAKTDTIEKQPNESIPDDKEEKGVNHHRDGQPIEDANDPKEHKMEIENSKELVKET</sequence>
<keyword evidence="5" id="KW-1133">Transmembrane helix</keyword>
<dbReference type="Proteomes" id="UP000749559">
    <property type="component" value="Unassembled WGS sequence"/>
</dbReference>
<gene>
    <name evidence="7" type="ORF">OFUS_LOCUS12881</name>
</gene>
<dbReference type="InterPro" id="IPR011701">
    <property type="entry name" value="MFS"/>
</dbReference>
<name>A0A8J1TY56_OWEFU</name>
<keyword evidence="6" id="KW-0472">Membrane</keyword>
<dbReference type="OrthoDB" id="2985014at2759"/>
<evidence type="ECO:0000313" key="7">
    <source>
        <dbReference type="EMBL" id="CAH1787116.1"/>
    </source>
</evidence>
<organism evidence="7 8">
    <name type="scientific">Owenia fusiformis</name>
    <name type="common">Polychaete worm</name>
    <dbReference type="NCBI Taxonomy" id="6347"/>
    <lineage>
        <taxon>Eukaryota</taxon>
        <taxon>Metazoa</taxon>
        <taxon>Spiralia</taxon>
        <taxon>Lophotrochozoa</taxon>
        <taxon>Annelida</taxon>
        <taxon>Polychaeta</taxon>
        <taxon>Sedentaria</taxon>
        <taxon>Canalipalpata</taxon>
        <taxon>Sabellida</taxon>
        <taxon>Oweniida</taxon>
        <taxon>Oweniidae</taxon>
        <taxon>Owenia</taxon>
    </lineage>
</organism>
<dbReference type="SUPFAM" id="SSF103473">
    <property type="entry name" value="MFS general substrate transporter"/>
    <property type="match status" value="1"/>
</dbReference>
<keyword evidence="3" id="KW-0812">Transmembrane</keyword>
<dbReference type="PANTHER" id="PTHR11662">
    <property type="entry name" value="SOLUTE CARRIER FAMILY 17"/>
    <property type="match status" value="1"/>
</dbReference>
<dbReference type="Gene3D" id="1.20.1250.20">
    <property type="entry name" value="MFS general substrate transporter like domains"/>
    <property type="match status" value="2"/>
</dbReference>
<comment type="subcellular location">
    <subcellularLocation>
        <location evidence="1">Membrane</location>
        <topology evidence="1">Multi-pass membrane protein</topology>
    </subcellularLocation>
</comment>
<evidence type="ECO:0000256" key="2">
    <source>
        <dbReference type="ARBA" id="ARBA00022448"/>
    </source>
</evidence>
<dbReference type="Pfam" id="PF07690">
    <property type="entry name" value="MFS_1"/>
    <property type="match status" value="1"/>
</dbReference>
<evidence type="ECO:0000256" key="4">
    <source>
        <dbReference type="ARBA" id="ARBA00022847"/>
    </source>
</evidence>
<evidence type="ECO:0000256" key="1">
    <source>
        <dbReference type="ARBA" id="ARBA00004141"/>
    </source>
</evidence>
<dbReference type="GO" id="GO:0016020">
    <property type="term" value="C:membrane"/>
    <property type="evidence" value="ECO:0007669"/>
    <property type="project" value="UniProtKB-SubCell"/>
</dbReference>
<dbReference type="PANTHER" id="PTHR11662:SF399">
    <property type="entry name" value="FI19708P1-RELATED"/>
    <property type="match status" value="1"/>
</dbReference>
<evidence type="ECO:0000256" key="6">
    <source>
        <dbReference type="ARBA" id="ARBA00023136"/>
    </source>
</evidence>
<dbReference type="AlphaFoldDB" id="A0A8J1TY56"/>
<dbReference type="EMBL" id="CAIIXF020000006">
    <property type="protein sequence ID" value="CAH1787116.1"/>
    <property type="molecule type" value="Genomic_DNA"/>
</dbReference>
<reference evidence="7" key="1">
    <citation type="submission" date="2022-03" db="EMBL/GenBank/DDBJ databases">
        <authorList>
            <person name="Martin C."/>
        </authorList>
    </citation>
    <scope>NUCLEOTIDE SEQUENCE</scope>
</reference>
<dbReference type="FunFam" id="1.20.1250.20:FF:000003">
    <property type="entry name" value="Solute carrier family 17 member 3"/>
    <property type="match status" value="1"/>
</dbReference>
<dbReference type="InterPro" id="IPR036259">
    <property type="entry name" value="MFS_trans_sf"/>
</dbReference>
<dbReference type="GO" id="GO:0015293">
    <property type="term" value="F:symporter activity"/>
    <property type="evidence" value="ECO:0007669"/>
    <property type="project" value="UniProtKB-KW"/>
</dbReference>
<evidence type="ECO:0000256" key="3">
    <source>
        <dbReference type="ARBA" id="ARBA00022692"/>
    </source>
</evidence>
<comment type="caution">
    <text evidence="7">The sequence shown here is derived from an EMBL/GenBank/DDBJ whole genome shotgun (WGS) entry which is preliminary data.</text>
</comment>
<keyword evidence="8" id="KW-1185">Reference proteome</keyword>